<accession>A0AAE0EED1</accession>
<dbReference type="AlphaFoldDB" id="A0AAE0EED1"/>
<dbReference type="PANTHER" id="PTHR33116">
    <property type="entry name" value="REVERSE TRANSCRIPTASE ZINC-BINDING DOMAIN-CONTAINING PROTEIN-RELATED-RELATED"/>
    <property type="match status" value="1"/>
</dbReference>
<evidence type="ECO:0000313" key="1">
    <source>
        <dbReference type="EMBL" id="KAK3225308.1"/>
    </source>
</evidence>
<sequence>MHHKRVTHAIVTISTVDSMVFTKASEKDCHTIKSILNCYASASGQLVNFDKSAMCVSKRVPRSHAKSLARILGVQLVGCHERYLGLPSFAGKCKRDLFFGIRNRVWERIKGLSKSLVNDLHKLCGRFLWGSNEQKCKFIGALSDGLPFLDFILDCKNQLKREEFEILCMALWSIWFRQNGRVHDSTEINVEDIRSWAEVFIADYHSPNVVERGDSVVSCSIVSSWKPPNFVSLKVNTDVVLDLHNR</sequence>
<dbReference type="PANTHER" id="PTHR33116:SF86">
    <property type="entry name" value="REVERSE TRANSCRIPTASE DOMAIN-CONTAINING PROTEIN"/>
    <property type="match status" value="1"/>
</dbReference>
<comment type="caution">
    <text evidence="1">The sequence shown here is derived from an EMBL/GenBank/DDBJ whole genome shotgun (WGS) entry which is preliminary data.</text>
</comment>
<protein>
    <recommendedName>
        <fullName evidence="3">Reverse transcriptase</fullName>
    </recommendedName>
</protein>
<evidence type="ECO:0000313" key="2">
    <source>
        <dbReference type="Proteomes" id="UP001281410"/>
    </source>
</evidence>
<dbReference type="EMBL" id="JANJYJ010000002">
    <property type="protein sequence ID" value="KAK3225308.1"/>
    <property type="molecule type" value="Genomic_DNA"/>
</dbReference>
<keyword evidence="2" id="KW-1185">Reference proteome</keyword>
<name>A0AAE0EED1_9ROSI</name>
<organism evidence="1 2">
    <name type="scientific">Dipteronia sinensis</name>
    <dbReference type="NCBI Taxonomy" id="43782"/>
    <lineage>
        <taxon>Eukaryota</taxon>
        <taxon>Viridiplantae</taxon>
        <taxon>Streptophyta</taxon>
        <taxon>Embryophyta</taxon>
        <taxon>Tracheophyta</taxon>
        <taxon>Spermatophyta</taxon>
        <taxon>Magnoliopsida</taxon>
        <taxon>eudicotyledons</taxon>
        <taxon>Gunneridae</taxon>
        <taxon>Pentapetalae</taxon>
        <taxon>rosids</taxon>
        <taxon>malvids</taxon>
        <taxon>Sapindales</taxon>
        <taxon>Sapindaceae</taxon>
        <taxon>Hippocastanoideae</taxon>
        <taxon>Acereae</taxon>
        <taxon>Dipteronia</taxon>
    </lineage>
</organism>
<dbReference type="Proteomes" id="UP001281410">
    <property type="component" value="Unassembled WGS sequence"/>
</dbReference>
<reference evidence="1" key="1">
    <citation type="journal article" date="2023" name="Plant J.">
        <title>Genome sequences and population genomics provide insights into the demographic history, inbreeding, and mutation load of two 'living fossil' tree species of Dipteronia.</title>
        <authorList>
            <person name="Feng Y."/>
            <person name="Comes H.P."/>
            <person name="Chen J."/>
            <person name="Zhu S."/>
            <person name="Lu R."/>
            <person name="Zhang X."/>
            <person name="Li P."/>
            <person name="Qiu J."/>
            <person name="Olsen K.M."/>
            <person name="Qiu Y."/>
        </authorList>
    </citation>
    <scope>NUCLEOTIDE SEQUENCE</scope>
    <source>
        <strain evidence="1">NBL</strain>
    </source>
</reference>
<gene>
    <name evidence="1" type="ORF">Dsin_005170</name>
</gene>
<proteinExistence type="predicted"/>
<evidence type="ECO:0008006" key="3">
    <source>
        <dbReference type="Google" id="ProtNLM"/>
    </source>
</evidence>